<keyword evidence="1" id="KW-0732">Signal</keyword>
<reference evidence="2 3" key="1">
    <citation type="journal article" date="2019" name="Emerg. Microbes Infect.">
        <title>Comprehensive subspecies identification of 175 nontuberculous mycobacteria species based on 7547 genomic profiles.</title>
        <authorList>
            <person name="Matsumoto Y."/>
            <person name="Kinjo T."/>
            <person name="Motooka D."/>
            <person name="Nabeya D."/>
            <person name="Jung N."/>
            <person name="Uechi K."/>
            <person name="Horii T."/>
            <person name="Iida T."/>
            <person name="Fujita J."/>
            <person name="Nakamura S."/>
        </authorList>
    </citation>
    <scope>NUCLEOTIDE SEQUENCE [LARGE SCALE GENOMIC DNA]</scope>
    <source>
        <strain evidence="2 3">JCM 13571</strain>
    </source>
</reference>
<organism evidence="2 3">
    <name type="scientific">Mycolicibacter hiberniae</name>
    <dbReference type="NCBI Taxonomy" id="29314"/>
    <lineage>
        <taxon>Bacteria</taxon>
        <taxon>Bacillati</taxon>
        <taxon>Actinomycetota</taxon>
        <taxon>Actinomycetes</taxon>
        <taxon>Mycobacteriales</taxon>
        <taxon>Mycobacteriaceae</taxon>
        <taxon>Mycolicibacter</taxon>
    </lineage>
</organism>
<dbReference type="InterPro" id="IPR049934">
    <property type="entry name" value="GjpA-like"/>
</dbReference>
<dbReference type="NCBIfam" id="NF033942">
    <property type="entry name" value="GjpA"/>
    <property type="match status" value="1"/>
</dbReference>
<dbReference type="RefSeq" id="WP_133054960.1">
    <property type="nucleotide sequence ID" value="NZ_AP022609.1"/>
</dbReference>
<evidence type="ECO:0008006" key="4">
    <source>
        <dbReference type="Google" id="ProtNLM"/>
    </source>
</evidence>
<keyword evidence="3" id="KW-1185">Reference proteome</keyword>
<dbReference type="OrthoDB" id="4370634at2"/>
<feature type="chain" id="PRO_5029524011" description="PE-PGRS family protein" evidence="1">
    <location>
        <begin position="30"/>
        <end position="270"/>
    </location>
</feature>
<evidence type="ECO:0000313" key="2">
    <source>
        <dbReference type="EMBL" id="BBZ23729.1"/>
    </source>
</evidence>
<dbReference type="EMBL" id="AP022609">
    <property type="protein sequence ID" value="BBZ23729.1"/>
    <property type="molecule type" value="Genomic_DNA"/>
</dbReference>
<dbReference type="AlphaFoldDB" id="A0A7I7X1M2"/>
<accession>A0A7I7X1M2</accession>
<name>A0A7I7X1M2_9MYCO</name>
<gene>
    <name evidence="2" type="ORF">MHIB_21470</name>
</gene>
<dbReference type="KEGG" id="mhib:MHIB_21470"/>
<dbReference type="Proteomes" id="UP000467260">
    <property type="component" value="Chromosome"/>
</dbReference>
<evidence type="ECO:0000313" key="3">
    <source>
        <dbReference type="Proteomes" id="UP000467260"/>
    </source>
</evidence>
<proteinExistence type="predicted"/>
<protein>
    <recommendedName>
        <fullName evidence="4">PE-PGRS family protein</fullName>
    </recommendedName>
</protein>
<sequence length="270" mass="27401">MQTALRPHMSVGIAMLAAGAIAAAPASHAAAPQLPEIALSASASTIADVFQAVTFLGDLNFDVVQPAAFRTTDLNHGYLWSVFNGIPPYGDGTPALDEPMLSVINFITSPLSGVLLGTLGPALGPWVELANSLQIAFASLSDGDFAQAFQDLLAVPGNVFDAFLNGTTLDLSAILPLVDESGLFPPGALSGLGLELGGLLTEGVTIGDPADFDPGNPENLGIGGSIWNAISLHFPGDGSGDIVGEAVGPVAAFTNLWDVIIATLDLGGAE</sequence>
<evidence type="ECO:0000256" key="1">
    <source>
        <dbReference type="SAM" id="SignalP"/>
    </source>
</evidence>
<feature type="signal peptide" evidence="1">
    <location>
        <begin position="1"/>
        <end position="29"/>
    </location>
</feature>